<proteinExistence type="predicted"/>
<evidence type="ECO:0000313" key="2">
    <source>
        <dbReference type="Proteomes" id="UP000030649"/>
    </source>
</evidence>
<gene>
    <name evidence="1" type="ORF">J07HQW1_01600</name>
</gene>
<evidence type="ECO:0000313" key="1">
    <source>
        <dbReference type="EMBL" id="ERG91566.1"/>
    </source>
</evidence>
<organism evidence="1 2">
    <name type="scientific">Haloquadratum walsbyi J07HQW1</name>
    <dbReference type="NCBI Taxonomy" id="1238424"/>
    <lineage>
        <taxon>Archaea</taxon>
        <taxon>Methanobacteriati</taxon>
        <taxon>Methanobacteriota</taxon>
        <taxon>Stenosarchaea group</taxon>
        <taxon>Halobacteria</taxon>
        <taxon>Halobacteriales</taxon>
        <taxon>Haloferacaceae</taxon>
        <taxon>Haloquadratum</taxon>
    </lineage>
</organism>
<name>U1PHC7_9EURY</name>
<protein>
    <submittedName>
        <fullName evidence="1">Helix-turn-helix domain protein</fullName>
    </submittedName>
</protein>
<accession>U1PHC7</accession>
<dbReference type="EMBL" id="KE356560">
    <property type="protein sequence ID" value="ERG91566.1"/>
    <property type="molecule type" value="Genomic_DNA"/>
</dbReference>
<dbReference type="STRING" id="1238424.J07HQW1_01600"/>
<dbReference type="Proteomes" id="UP000030649">
    <property type="component" value="Unassembled WGS sequence"/>
</dbReference>
<dbReference type="HOGENOM" id="CLU_1922748_0_0_2"/>
<reference evidence="1 2" key="1">
    <citation type="journal article" date="2013" name="PLoS ONE">
        <title>Assembly-driven community genomics of a hypersaline microbial ecosystem.</title>
        <authorList>
            <person name="Podell S."/>
            <person name="Ugalde J.A."/>
            <person name="Narasingarao P."/>
            <person name="Banfield J.F."/>
            <person name="Heidelberg K.B."/>
            <person name="Allen E.E."/>
        </authorList>
    </citation>
    <scope>NUCLEOTIDE SEQUENCE [LARGE SCALE GENOMIC DNA]</scope>
    <source>
        <strain evidence="2">J07HQW1</strain>
    </source>
</reference>
<dbReference type="AlphaFoldDB" id="U1PHC7"/>
<sequence>MYNKGTAMEHSHRYPAYPTQEIAAELEHHINIHRQAYNYTRYEYENVDADDTGSAYKHHSRLPGWKDEFPVFSEVNSKALQRTVTRFYQNLNGLFEQKQNGRKVGKLKRKSPREFQSMTFSQSGFELTNTSGRHATLWLSKIGDIPIRYHRA</sequence>